<feature type="binding site" evidence="14">
    <location>
        <position position="238"/>
    </location>
    <ligand>
        <name>ATP</name>
        <dbReference type="ChEBI" id="CHEBI:30616"/>
    </ligand>
</feature>
<feature type="binding site" evidence="14">
    <location>
        <position position="185"/>
    </location>
    <ligand>
        <name>L-threonine</name>
        <dbReference type="ChEBI" id="CHEBI:57926"/>
    </ligand>
</feature>
<sequence length="349" mass="36124">MSAAADPHEIALAAQRLMAGELVAFPTETVYGLGADAENPEAVARIYAAKGRPSNHPVIVHIAPEGDVGYWAVDVPPEARALMQAFWPGPLTLILKRAPHIGDAVTGGQDSIGLRCPSHPVAQALLRAFAAAMPNGQGGVAAPSANTFGHVSPTQAEHVRAEFPREVAEGMPVLEGGAAEVGIESTILDLSRLAQGVGPVLLRPGHVSAAQIEAVLGVPVRRPDAAAPRASGTLKAHYAPRTPLELVDGAQLAQAVAARASAGRLAVVAFEAPAAGVTPSSTLEWVRVPADPAHYAQSLYSRLRELDAQGYARILVQAPPTDSAWDAVNDRIGRAAAAFSLDTTDLSAT</sequence>
<dbReference type="AlphaFoldDB" id="A0A261TDS3"/>
<accession>A0A261TDS3</accession>
<evidence type="ECO:0000256" key="5">
    <source>
        <dbReference type="ARBA" id="ARBA00022490"/>
    </source>
</evidence>
<evidence type="ECO:0000256" key="1">
    <source>
        <dbReference type="ARBA" id="ARBA00004496"/>
    </source>
</evidence>
<feature type="binding site" evidence="14">
    <location>
        <position position="61"/>
    </location>
    <ligand>
        <name>L-threonine</name>
        <dbReference type="ChEBI" id="CHEBI:57926"/>
    </ligand>
</feature>
<name>A0A261TDS3_9BORD</name>
<dbReference type="EMBL" id="NEVP01000011">
    <property type="protein sequence ID" value="OZI46813.1"/>
    <property type="molecule type" value="Genomic_DNA"/>
</dbReference>
<keyword evidence="7 13" id="KW-0819">tRNA processing</keyword>
<feature type="domain" description="YrdC-like" evidence="15">
    <location>
        <begin position="7"/>
        <end position="207"/>
    </location>
</feature>
<keyword evidence="6 13" id="KW-0808">Transferase</keyword>
<dbReference type="GO" id="GO:0006450">
    <property type="term" value="P:regulation of translational fidelity"/>
    <property type="evidence" value="ECO:0007669"/>
    <property type="project" value="TreeGrafter"/>
</dbReference>
<evidence type="ECO:0000256" key="12">
    <source>
        <dbReference type="ARBA" id="ARBA00048366"/>
    </source>
</evidence>
<feature type="binding site" evidence="14">
    <location>
        <position position="203"/>
    </location>
    <ligand>
        <name>ATP</name>
        <dbReference type="ChEBI" id="CHEBI:30616"/>
    </ligand>
</feature>
<evidence type="ECO:0000256" key="14">
    <source>
        <dbReference type="PIRSR" id="PIRSR004930-1"/>
    </source>
</evidence>
<protein>
    <recommendedName>
        <fullName evidence="4 13">Threonylcarbamoyl-AMP synthase</fullName>
        <shortName evidence="13">TC-AMP synthase</shortName>
        <ecNumber evidence="3 13">2.7.7.87</ecNumber>
    </recommendedName>
    <alternativeName>
        <fullName evidence="11 13">L-threonylcarbamoyladenylate synthase</fullName>
    </alternativeName>
</protein>
<dbReference type="PROSITE" id="PS51163">
    <property type="entry name" value="YRDC"/>
    <property type="match status" value="1"/>
</dbReference>
<dbReference type="Pfam" id="PF01300">
    <property type="entry name" value="Sua5_yciO_yrdC"/>
    <property type="match status" value="1"/>
</dbReference>
<comment type="similarity">
    <text evidence="2 13">Belongs to the SUA5 family.</text>
</comment>
<dbReference type="InterPro" id="IPR017945">
    <property type="entry name" value="DHBP_synth_RibB-like_a/b_dom"/>
</dbReference>
<dbReference type="InterPro" id="IPR038385">
    <property type="entry name" value="Sua5/YwlC_C"/>
</dbReference>
<comment type="caution">
    <text evidence="16">The sequence shown here is derived from an EMBL/GenBank/DDBJ whole genome shotgun (WGS) entry which is preliminary data.</text>
</comment>
<dbReference type="OrthoDB" id="9814580at2"/>
<dbReference type="GO" id="GO:0008033">
    <property type="term" value="P:tRNA processing"/>
    <property type="evidence" value="ECO:0007669"/>
    <property type="project" value="UniProtKB-KW"/>
</dbReference>
<feature type="binding site" evidence="14">
    <location>
        <position position="115"/>
    </location>
    <ligand>
        <name>L-threonine</name>
        <dbReference type="ChEBI" id="CHEBI:57926"/>
    </ligand>
</feature>
<keyword evidence="8 13" id="KW-0548">Nucleotidyltransferase</keyword>
<keyword evidence="10 13" id="KW-0067">ATP-binding</keyword>
<dbReference type="GO" id="GO:0005737">
    <property type="term" value="C:cytoplasm"/>
    <property type="evidence" value="ECO:0007669"/>
    <property type="project" value="UniProtKB-SubCell"/>
</dbReference>
<dbReference type="Proteomes" id="UP000216913">
    <property type="component" value="Unassembled WGS sequence"/>
</dbReference>
<dbReference type="Gene3D" id="3.90.870.10">
    <property type="entry name" value="DHBP synthase"/>
    <property type="match status" value="1"/>
</dbReference>
<evidence type="ECO:0000256" key="8">
    <source>
        <dbReference type="ARBA" id="ARBA00022695"/>
    </source>
</evidence>
<gene>
    <name evidence="16" type="ORF">CAL25_19215</name>
</gene>
<comment type="catalytic activity">
    <reaction evidence="12 13">
        <text>L-threonine + hydrogencarbonate + ATP = L-threonylcarbamoyladenylate + diphosphate + H2O</text>
        <dbReference type="Rhea" id="RHEA:36407"/>
        <dbReference type="ChEBI" id="CHEBI:15377"/>
        <dbReference type="ChEBI" id="CHEBI:17544"/>
        <dbReference type="ChEBI" id="CHEBI:30616"/>
        <dbReference type="ChEBI" id="CHEBI:33019"/>
        <dbReference type="ChEBI" id="CHEBI:57926"/>
        <dbReference type="ChEBI" id="CHEBI:73682"/>
        <dbReference type="EC" id="2.7.7.87"/>
    </reaction>
</comment>
<dbReference type="SUPFAM" id="SSF55821">
    <property type="entry name" value="YrdC/RibB"/>
    <property type="match status" value="1"/>
</dbReference>
<dbReference type="NCBIfam" id="TIGR00057">
    <property type="entry name" value="L-threonylcarbamoyladenylate synthase"/>
    <property type="match status" value="1"/>
</dbReference>
<proteinExistence type="inferred from homology"/>
<evidence type="ECO:0000256" key="10">
    <source>
        <dbReference type="ARBA" id="ARBA00022840"/>
    </source>
</evidence>
<dbReference type="PANTHER" id="PTHR17490:SF16">
    <property type="entry name" value="THREONYLCARBAMOYL-AMP SYNTHASE"/>
    <property type="match status" value="1"/>
</dbReference>
<dbReference type="Pfam" id="PF03481">
    <property type="entry name" value="Sua5_C"/>
    <property type="match status" value="1"/>
</dbReference>
<organism evidence="16 17">
    <name type="scientific">Bordetella genomosp. 5</name>
    <dbReference type="NCBI Taxonomy" id="1395608"/>
    <lineage>
        <taxon>Bacteria</taxon>
        <taxon>Pseudomonadati</taxon>
        <taxon>Pseudomonadota</taxon>
        <taxon>Betaproteobacteria</taxon>
        <taxon>Burkholderiales</taxon>
        <taxon>Alcaligenaceae</taxon>
        <taxon>Bordetella</taxon>
    </lineage>
</organism>
<evidence type="ECO:0000256" key="11">
    <source>
        <dbReference type="ARBA" id="ARBA00029774"/>
    </source>
</evidence>
<dbReference type="EC" id="2.7.7.87" evidence="3 13"/>
<dbReference type="PIRSF" id="PIRSF004930">
    <property type="entry name" value="Tln_factor_SUA5"/>
    <property type="match status" value="1"/>
</dbReference>
<evidence type="ECO:0000256" key="7">
    <source>
        <dbReference type="ARBA" id="ARBA00022694"/>
    </source>
</evidence>
<feature type="binding site" evidence="14">
    <location>
        <position position="52"/>
    </location>
    <ligand>
        <name>ATP</name>
        <dbReference type="ChEBI" id="CHEBI:30616"/>
    </ligand>
</feature>
<evidence type="ECO:0000256" key="9">
    <source>
        <dbReference type="ARBA" id="ARBA00022741"/>
    </source>
</evidence>
<evidence type="ECO:0000259" key="15">
    <source>
        <dbReference type="PROSITE" id="PS51163"/>
    </source>
</evidence>
<dbReference type="Gene3D" id="3.40.50.11030">
    <property type="entry name" value="Threonylcarbamoyl-AMP synthase, C-terminal domain"/>
    <property type="match status" value="1"/>
</dbReference>
<dbReference type="GO" id="GO:0061710">
    <property type="term" value="F:L-threonylcarbamoyladenylate synthase"/>
    <property type="evidence" value="ECO:0007669"/>
    <property type="project" value="UniProtKB-EC"/>
</dbReference>
<evidence type="ECO:0000313" key="16">
    <source>
        <dbReference type="EMBL" id="OZI46813.1"/>
    </source>
</evidence>
<keyword evidence="5 13" id="KW-0963">Cytoplasm</keyword>
<feature type="binding site" evidence="14">
    <location>
        <position position="152"/>
    </location>
    <ligand>
        <name>ATP</name>
        <dbReference type="ChEBI" id="CHEBI:30616"/>
    </ligand>
</feature>
<feature type="binding site" evidence="14">
    <location>
        <position position="142"/>
    </location>
    <ligand>
        <name>L-threonine</name>
        <dbReference type="ChEBI" id="CHEBI:57926"/>
    </ligand>
</feature>
<dbReference type="InterPro" id="IPR010923">
    <property type="entry name" value="T(6)A37_SUA5"/>
</dbReference>
<dbReference type="RefSeq" id="WP_094802827.1">
    <property type="nucleotide sequence ID" value="NZ_NEVN01000009.1"/>
</dbReference>
<comment type="function">
    <text evidence="13">Required for the formation of a threonylcarbamoyl group on adenosine at position 37 (t(6)A37) in tRNAs that read codons beginning with adenine.</text>
</comment>
<feature type="binding site" evidence="14">
    <location>
        <position position="29"/>
    </location>
    <ligand>
        <name>L-threonine</name>
        <dbReference type="ChEBI" id="CHEBI:57926"/>
    </ligand>
</feature>
<dbReference type="GO" id="GO:0003725">
    <property type="term" value="F:double-stranded RNA binding"/>
    <property type="evidence" value="ECO:0007669"/>
    <property type="project" value="UniProtKB-UniRule"/>
</dbReference>
<dbReference type="InterPro" id="IPR006070">
    <property type="entry name" value="Sua5-like_dom"/>
</dbReference>
<evidence type="ECO:0000256" key="3">
    <source>
        <dbReference type="ARBA" id="ARBA00012584"/>
    </source>
</evidence>
<keyword evidence="9 13" id="KW-0547">Nucleotide-binding</keyword>
<evidence type="ECO:0000256" key="4">
    <source>
        <dbReference type="ARBA" id="ARBA00015492"/>
    </source>
</evidence>
<dbReference type="GO" id="GO:0000049">
    <property type="term" value="F:tRNA binding"/>
    <property type="evidence" value="ECO:0007669"/>
    <property type="project" value="TreeGrafter"/>
</dbReference>
<evidence type="ECO:0000313" key="17">
    <source>
        <dbReference type="Proteomes" id="UP000216913"/>
    </source>
</evidence>
<dbReference type="PANTHER" id="PTHR17490">
    <property type="entry name" value="SUA5"/>
    <property type="match status" value="1"/>
</dbReference>
<evidence type="ECO:0000256" key="6">
    <source>
        <dbReference type="ARBA" id="ARBA00022679"/>
    </source>
</evidence>
<reference evidence="16 17" key="1">
    <citation type="submission" date="2017-05" db="EMBL/GenBank/DDBJ databases">
        <title>Complete and WGS of Bordetella genogroups.</title>
        <authorList>
            <person name="Spilker T."/>
            <person name="LiPuma J."/>
        </authorList>
    </citation>
    <scope>NUCLEOTIDE SEQUENCE [LARGE SCALE GENOMIC DNA]</scope>
    <source>
        <strain evidence="16 17">AU10456</strain>
    </source>
</reference>
<dbReference type="InterPro" id="IPR050156">
    <property type="entry name" value="TC-AMP_synthase_SUA5"/>
</dbReference>
<keyword evidence="17" id="KW-1185">Reference proteome</keyword>
<feature type="binding site" evidence="14">
    <location>
        <position position="144"/>
    </location>
    <ligand>
        <name>ATP</name>
        <dbReference type="ChEBI" id="CHEBI:30616"/>
    </ligand>
</feature>
<dbReference type="GO" id="GO:0005524">
    <property type="term" value="F:ATP binding"/>
    <property type="evidence" value="ECO:0007669"/>
    <property type="project" value="UniProtKB-UniRule"/>
</dbReference>
<evidence type="ECO:0000256" key="13">
    <source>
        <dbReference type="PIRNR" id="PIRNR004930"/>
    </source>
</evidence>
<comment type="subcellular location">
    <subcellularLocation>
        <location evidence="1 13">Cytoplasm</location>
    </subcellularLocation>
</comment>
<evidence type="ECO:0000256" key="2">
    <source>
        <dbReference type="ARBA" id="ARBA00007663"/>
    </source>
</evidence>
<dbReference type="InterPro" id="IPR005145">
    <property type="entry name" value="Sua5_C"/>
</dbReference>